<accession>A0A9X7W4R5</accession>
<proteinExistence type="predicted"/>
<keyword evidence="1" id="KW-0472">Membrane</keyword>
<keyword evidence="1" id="KW-1133">Transmembrane helix</keyword>
<feature type="transmembrane region" description="Helical" evidence="1">
    <location>
        <begin position="6"/>
        <end position="22"/>
    </location>
</feature>
<dbReference type="Pfam" id="PF09990">
    <property type="entry name" value="DUF2231"/>
    <property type="match status" value="1"/>
</dbReference>
<reference evidence="3 4" key="1">
    <citation type="submission" date="2021-02" db="EMBL/GenBank/DDBJ databases">
        <title>Alicyclobacillus curvatus sp. nov. and Alicyclobacillus mengziensis sp. nov., two acidophilic bacteria isolated from acid mine drainage.</title>
        <authorList>
            <person name="Huang Y."/>
        </authorList>
    </citation>
    <scope>NUCLEOTIDE SEQUENCE [LARGE SCALE GENOMIC DNA]</scope>
    <source>
        <strain evidence="3 4">S30H14</strain>
    </source>
</reference>
<gene>
    <name evidence="3" type="ORF">JZ786_17930</name>
</gene>
<dbReference type="EMBL" id="CP071182">
    <property type="protein sequence ID" value="QSO49958.1"/>
    <property type="molecule type" value="Genomic_DNA"/>
</dbReference>
<sequence>MVVHFTIAIIYLAGLFGLIGLIRRKDSFWVKAFVLTLVLGILATIAAGVAGVISESYDKIPPAVQPILNAHKRDGELTGVTVVIALFVQLIHTRMRKVSWIAYVFCVIAVILVSITGHLGGTMVYNHGLGVLGITRK</sequence>
<dbReference type="KEGG" id="afx:JZ786_17930"/>
<evidence type="ECO:0000313" key="3">
    <source>
        <dbReference type="EMBL" id="QSO49958.1"/>
    </source>
</evidence>
<evidence type="ECO:0000256" key="1">
    <source>
        <dbReference type="SAM" id="Phobius"/>
    </source>
</evidence>
<dbReference type="Proteomes" id="UP000663505">
    <property type="component" value="Chromosome"/>
</dbReference>
<keyword evidence="4" id="KW-1185">Reference proteome</keyword>
<dbReference type="InterPro" id="IPR019251">
    <property type="entry name" value="DUF2231_TM"/>
</dbReference>
<keyword evidence="1" id="KW-0812">Transmembrane</keyword>
<organism evidence="3 4">
    <name type="scientific">Alicyclobacillus mengziensis</name>
    <dbReference type="NCBI Taxonomy" id="2931921"/>
    <lineage>
        <taxon>Bacteria</taxon>
        <taxon>Bacillati</taxon>
        <taxon>Bacillota</taxon>
        <taxon>Bacilli</taxon>
        <taxon>Bacillales</taxon>
        <taxon>Alicyclobacillaceae</taxon>
        <taxon>Alicyclobacillus</taxon>
    </lineage>
</organism>
<evidence type="ECO:0000259" key="2">
    <source>
        <dbReference type="Pfam" id="PF09990"/>
    </source>
</evidence>
<dbReference type="AlphaFoldDB" id="A0A9X7W4R5"/>
<feature type="transmembrane region" description="Helical" evidence="1">
    <location>
        <begin position="100"/>
        <end position="119"/>
    </location>
</feature>
<feature type="transmembrane region" description="Helical" evidence="1">
    <location>
        <begin position="34"/>
        <end position="57"/>
    </location>
</feature>
<name>A0A9X7W4R5_9BACL</name>
<evidence type="ECO:0000313" key="4">
    <source>
        <dbReference type="Proteomes" id="UP000663505"/>
    </source>
</evidence>
<protein>
    <submittedName>
        <fullName evidence="3">DUF2231 domain-containing protein</fullName>
    </submittedName>
</protein>
<feature type="domain" description="DUF2231" evidence="2">
    <location>
        <begin position="1"/>
        <end position="131"/>
    </location>
</feature>
<feature type="transmembrane region" description="Helical" evidence="1">
    <location>
        <begin position="77"/>
        <end position="93"/>
    </location>
</feature>